<reference evidence="1" key="1">
    <citation type="submission" date="2020-05" db="EMBL/GenBank/DDBJ databases">
        <title>Large-scale comparative analyses of tick genomes elucidate their genetic diversity and vector capacities.</title>
        <authorList>
            <person name="Jia N."/>
            <person name="Wang J."/>
            <person name="Shi W."/>
            <person name="Du L."/>
            <person name="Sun Y."/>
            <person name="Zhan W."/>
            <person name="Jiang J."/>
            <person name="Wang Q."/>
            <person name="Zhang B."/>
            <person name="Ji P."/>
            <person name="Sakyi L.B."/>
            <person name="Cui X."/>
            <person name="Yuan T."/>
            <person name="Jiang B."/>
            <person name="Yang W."/>
            <person name="Lam T.T.-Y."/>
            <person name="Chang Q."/>
            <person name="Ding S."/>
            <person name="Wang X."/>
            <person name="Zhu J."/>
            <person name="Ruan X."/>
            <person name="Zhao L."/>
            <person name="Wei J."/>
            <person name="Que T."/>
            <person name="Du C."/>
            <person name="Cheng J."/>
            <person name="Dai P."/>
            <person name="Han X."/>
            <person name="Huang E."/>
            <person name="Gao Y."/>
            <person name="Liu J."/>
            <person name="Shao H."/>
            <person name="Ye R."/>
            <person name="Li L."/>
            <person name="Wei W."/>
            <person name="Wang X."/>
            <person name="Wang C."/>
            <person name="Yang T."/>
            <person name="Huo Q."/>
            <person name="Li W."/>
            <person name="Guo W."/>
            <person name="Chen H."/>
            <person name="Zhou L."/>
            <person name="Ni X."/>
            <person name="Tian J."/>
            <person name="Zhou Y."/>
            <person name="Sheng Y."/>
            <person name="Liu T."/>
            <person name="Pan Y."/>
            <person name="Xia L."/>
            <person name="Li J."/>
            <person name="Zhao F."/>
            <person name="Cao W."/>
        </authorList>
    </citation>
    <scope>NUCLEOTIDE SEQUENCE</scope>
    <source>
        <strain evidence="1">Dsil-2018</strain>
    </source>
</reference>
<keyword evidence="2" id="KW-1185">Reference proteome</keyword>
<evidence type="ECO:0000313" key="2">
    <source>
        <dbReference type="Proteomes" id="UP000821865"/>
    </source>
</evidence>
<organism evidence="1 2">
    <name type="scientific">Dermacentor silvarum</name>
    <name type="common">Tick</name>
    <dbReference type="NCBI Taxonomy" id="543639"/>
    <lineage>
        <taxon>Eukaryota</taxon>
        <taxon>Metazoa</taxon>
        <taxon>Ecdysozoa</taxon>
        <taxon>Arthropoda</taxon>
        <taxon>Chelicerata</taxon>
        <taxon>Arachnida</taxon>
        <taxon>Acari</taxon>
        <taxon>Parasitiformes</taxon>
        <taxon>Ixodida</taxon>
        <taxon>Ixodoidea</taxon>
        <taxon>Ixodidae</taxon>
        <taxon>Rhipicephalinae</taxon>
        <taxon>Dermacentor</taxon>
    </lineage>
</organism>
<protein>
    <submittedName>
        <fullName evidence="1">Uncharacterized protein</fullName>
    </submittedName>
</protein>
<sequence>MTPARRSGWNSRPRKHGKTLYSEKMNIFRSWFAKCKRSSPRRSQRALRQQPSNRLPKQDWLPQLALPPILQGEEGSKCNGMPTQTPRIRPDELVIVLKSRINMDLFAAFGPGGIGTAVQGLTGSTANAGVSVWPVWDQNIVVVGVKTVARASKLIGDVTLTIGDRQIPFHGHLKSAGETCKGVITVADTETSDPLRHKLEWIDGEILYVRKLGTSNVAVVTFKGRRVPRFIHYCSENMPVRYCKKTVPACYRCGTLGHRADACPNPDDQRCIHCGANVSFTPSGPTKHNCQPKCLICGGNNFTGSAECVGKFRKAWKPTPPQLKHGQPGHHKQGGPSPPANGVKKPQNSKQRKTGQPKPSNVQAGPRSKPPTFQAGDFPPLVRPQQKVNLAVQAAIQDLKQSLVPIFTATILQTIQNWLTPQLEEIKASTKVPEQRRHKIVHRNSANSESEGTMEQPIAHQIETSMPTQAPTQAPVVMMPPPQQ</sequence>
<comment type="caution">
    <text evidence="1">The sequence shown here is derived from an EMBL/GenBank/DDBJ whole genome shotgun (WGS) entry which is preliminary data.</text>
</comment>
<proteinExistence type="predicted"/>
<evidence type="ECO:0000313" key="1">
    <source>
        <dbReference type="EMBL" id="KAH7973512.1"/>
    </source>
</evidence>
<dbReference type="EMBL" id="CM023479">
    <property type="protein sequence ID" value="KAH7973512.1"/>
    <property type="molecule type" value="Genomic_DNA"/>
</dbReference>
<name>A0ACB8DLV4_DERSI</name>
<accession>A0ACB8DLV4</accession>
<gene>
    <name evidence="1" type="ORF">HPB49_001950</name>
</gene>
<dbReference type="Proteomes" id="UP000821865">
    <property type="component" value="Chromosome 10"/>
</dbReference>